<keyword evidence="2" id="KW-0802">TPR repeat</keyword>
<evidence type="ECO:0000256" key="1">
    <source>
        <dbReference type="ARBA" id="ARBA00022737"/>
    </source>
</evidence>
<accession>A0A1L7ADQ8</accession>
<dbReference type="Proteomes" id="UP000185494">
    <property type="component" value="Chromosome 1"/>
</dbReference>
<keyword evidence="1" id="KW-0677">Repeat</keyword>
<dbReference type="STRING" id="257708.RGI145_07215"/>
<dbReference type="RefSeq" id="WP_075797833.1">
    <property type="nucleotide sequence ID" value="NZ_CP015583.1"/>
</dbReference>
<gene>
    <name evidence="3" type="ORF">RGI145_07215</name>
    <name evidence="4" type="ORF">RQ831_08520</name>
</gene>
<evidence type="ECO:0000313" key="3">
    <source>
        <dbReference type="EMBL" id="APT56916.1"/>
    </source>
</evidence>
<dbReference type="EMBL" id="JAVVDO010000010">
    <property type="protein sequence ID" value="MDT8331097.1"/>
    <property type="molecule type" value="Genomic_DNA"/>
</dbReference>
<dbReference type="InterPro" id="IPR019734">
    <property type="entry name" value="TPR_rpt"/>
</dbReference>
<dbReference type="KEGG" id="rgi:RGI145_07215"/>
<evidence type="ECO:0000313" key="4">
    <source>
        <dbReference type="EMBL" id="MDT8331097.1"/>
    </source>
</evidence>
<protein>
    <submittedName>
        <fullName evidence="4">Tetratricopeptide repeat protein</fullName>
    </submittedName>
</protein>
<reference evidence="4 6" key="2">
    <citation type="journal article" date="2019" name="Microb. Pathog.">
        <title>Comparison of VITEK 2, MALDI-TOF MS, 16S rRNA gene sequencing, and whole-genome sequencing for identification of Roseomonas mucosa.</title>
        <authorList>
            <person name="Rudolph W.W."/>
            <person name="Gunzer F."/>
            <person name="Trauth M."/>
            <person name="Bunk B."/>
            <person name="Bigge R."/>
            <person name="Schrottner P."/>
        </authorList>
    </citation>
    <scope>NUCLEOTIDE SEQUENCE [LARGE SCALE GENOMIC DNA]</scope>
    <source>
        <strain evidence="4 6">DSM 103800</strain>
    </source>
</reference>
<reference evidence="4" key="3">
    <citation type="submission" date="2023-09" db="EMBL/GenBank/DDBJ databases">
        <authorList>
            <person name="Schober I."/>
            <person name="Bunk B."/>
        </authorList>
    </citation>
    <scope>NUCLEOTIDE SEQUENCE</scope>
    <source>
        <strain evidence="4">DSM 103800</strain>
    </source>
</reference>
<dbReference type="Gene3D" id="1.25.40.10">
    <property type="entry name" value="Tetratricopeptide repeat domain"/>
    <property type="match status" value="2"/>
</dbReference>
<evidence type="ECO:0000313" key="6">
    <source>
        <dbReference type="Proteomes" id="UP001258945"/>
    </source>
</evidence>
<evidence type="ECO:0000256" key="2">
    <source>
        <dbReference type="ARBA" id="ARBA00022803"/>
    </source>
</evidence>
<dbReference type="AlphaFoldDB" id="A0A1L7ADQ8"/>
<dbReference type="InterPro" id="IPR011990">
    <property type="entry name" value="TPR-like_helical_dom_sf"/>
</dbReference>
<dbReference type="EMBL" id="CP015583">
    <property type="protein sequence ID" value="APT56916.1"/>
    <property type="molecule type" value="Genomic_DNA"/>
</dbReference>
<dbReference type="PANTHER" id="PTHR44858:SF1">
    <property type="entry name" value="UDP-N-ACETYLGLUCOSAMINE--PEPTIDE N-ACETYLGLUCOSAMINYLTRANSFERASE SPINDLY-RELATED"/>
    <property type="match status" value="1"/>
</dbReference>
<proteinExistence type="predicted"/>
<evidence type="ECO:0000313" key="5">
    <source>
        <dbReference type="Proteomes" id="UP000185494"/>
    </source>
</evidence>
<keyword evidence="6" id="KW-1185">Reference proteome</keyword>
<dbReference type="InterPro" id="IPR050498">
    <property type="entry name" value="Ycf3"/>
</dbReference>
<dbReference type="SUPFAM" id="SSF48452">
    <property type="entry name" value="TPR-like"/>
    <property type="match status" value="1"/>
</dbReference>
<dbReference type="Pfam" id="PF13432">
    <property type="entry name" value="TPR_16"/>
    <property type="match status" value="1"/>
</dbReference>
<reference evidence="3 5" key="1">
    <citation type="submission" date="2016-05" db="EMBL/GenBank/DDBJ databases">
        <title>Complete Genome and Methylome Analysis of Psychrotrophic Bacterial Isolates from Antarctic Lake Untersee.</title>
        <authorList>
            <person name="Fomenkov A."/>
            <person name="Akimov V.N."/>
            <person name="Vasilyeva L.V."/>
            <person name="Andersen D."/>
            <person name="Vincze T."/>
            <person name="Roberts R.J."/>
        </authorList>
    </citation>
    <scope>NUCLEOTIDE SEQUENCE [LARGE SCALE GENOMIC DNA]</scope>
    <source>
        <strain evidence="3 5">U14-5</strain>
    </source>
</reference>
<dbReference type="eggNOG" id="COG0457">
    <property type="taxonomic scope" value="Bacteria"/>
</dbReference>
<dbReference type="SMART" id="SM00028">
    <property type="entry name" value="TPR"/>
    <property type="match status" value="4"/>
</dbReference>
<name>A0A1L7ADQ8_9PROT</name>
<dbReference type="Proteomes" id="UP001258945">
    <property type="component" value="Unassembled WGS sequence"/>
</dbReference>
<organism evidence="3 5">
    <name type="scientific">Roseomonas gilardii</name>
    <dbReference type="NCBI Taxonomy" id="257708"/>
    <lineage>
        <taxon>Bacteria</taxon>
        <taxon>Pseudomonadati</taxon>
        <taxon>Pseudomonadota</taxon>
        <taxon>Alphaproteobacteria</taxon>
        <taxon>Acetobacterales</taxon>
        <taxon>Roseomonadaceae</taxon>
        <taxon>Roseomonas</taxon>
    </lineage>
</organism>
<sequence>MSLSLRPVLMGAFAAALLAALAGGGWQLLRRPPVPLTEEVLPLPPESPRLDDSPEYLRCLDQIPDDPQGALAFAEAWQDRAGTSNGSRHCQALALLALGDGERAAPRLEALAAQTGFNNTARAVLYGQAGQAWMAIGDAGRAYAATTLGLALAPDTADLLVDRALASGSLGRYADSLADATRATELDPDRPDAWVFRAAALRHLDRPQEALHAIDRALTIESDNAEALLERGILRQLNGDLDGAREDWESVIQSAPESAAADLAQQNLALSEAGPKRR</sequence>
<dbReference type="PANTHER" id="PTHR44858">
    <property type="entry name" value="TETRATRICOPEPTIDE REPEAT PROTEIN 6"/>
    <property type="match status" value="1"/>
</dbReference>